<sequence>MDRVTAFPNYTQIPSRIPVKVWHGMRAGSIVAALILAALLIAAPDTGLFLMWKVVIPLLPLLFLTVPGLWRNLCPLAASNQTPRALEFTKALTAPDWLKEYGYVIAFSLFIGFVVLRKLGLDDSGAYSALLLLGAMAAAFTGGIFLKGKSGWCSTICPLLPVQRIYGQTPLLLVANAHCQPCVGCVKNCYDFNPRAAYLADLHDQDTYWSGYRKYFVGAFPGIVLGFFAVPVEQMALTTAVSLAVFATLITFFKTSAHTITTVFGATAFGIFYWYAADVGLDPLTYALRAAAIALAATWLYRTLAKEQPFLDKATAKPAPAAPSSAPAALSSALNRASGPQVTFLPDNKRVAPKPGQTLLEVIEANGLPIEAGCRMGICGADPVAIKDGMACTSEISDDEKATLERLGLATNTRMACCVKVTGPVSVQLTPEKPERPRVSQVLDFNWDRSVQRVVVIGNGIAGVTAADHLRRRHPATKIDLIAEEPHHLYNRMGISRLVYGRSAMQGLYLNPDAWYDERAITTWLNTRALWIDRANREVALGTGEKLPYDRLILANGSRSHVPSIDGFGAPGTGVLRSAADAMALRAYAQRVGSRRGVVAGGGLLGLEAAYALHKLGIRTTVLERGPGLLRRQLDQRAGELLKSYLEALGLEIILDAEVDRVDANGRLRGLDLKDGRTLPAQILLVAAGIEPNAELARDAQLATHRGVLVDDHMRTEDPHILAAGDVAEFDKQTPGLWPTAVAQAEVAAENAAGGEKTYVPAPPVTMLKVVGVELASIGRFEPQPDDEVIVHEGAGTYRKLLVADNRIVGAILLGPGNDVASLRAAITQGREVDVAALRRNTPQLAGV</sequence>
<comment type="caution">
    <text evidence="6">The sequence shown here is derived from an EMBL/GenBank/DDBJ whole genome shotgun (WGS) entry which is preliminary data.</text>
</comment>
<dbReference type="AlphaFoldDB" id="A0A9X3NEG7"/>
<feature type="transmembrane region" description="Helical" evidence="4">
    <location>
        <begin position="260"/>
        <end position="277"/>
    </location>
</feature>
<dbReference type="Proteomes" id="UP001147653">
    <property type="component" value="Unassembled WGS sequence"/>
</dbReference>
<dbReference type="InterPro" id="IPR012675">
    <property type="entry name" value="Beta-grasp_dom_sf"/>
</dbReference>
<feature type="transmembrane region" description="Helical" evidence="4">
    <location>
        <begin position="49"/>
        <end position="70"/>
    </location>
</feature>
<keyword evidence="3" id="KW-0274">FAD</keyword>
<evidence type="ECO:0000256" key="2">
    <source>
        <dbReference type="ARBA" id="ARBA00022630"/>
    </source>
</evidence>
<dbReference type="PANTHER" id="PTHR43429">
    <property type="entry name" value="PYRIDINE NUCLEOTIDE-DISULFIDE OXIDOREDUCTASE DOMAIN-CONTAINING"/>
    <property type="match status" value="1"/>
</dbReference>
<feature type="domain" description="2Fe-2S ferredoxin-type" evidence="5">
    <location>
        <begin position="340"/>
        <end position="433"/>
    </location>
</feature>
<dbReference type="Pfam" id="PF18267">
    <property type="entry name" value="Rubredoxin_C"/>
    <property type="match status" value="1"/>
</dbReference>
<organism evidence="6 7">
    <name type="scientific">Solirubrobacter phytolaccae</name>
    <dbReference type="NCBI Taxonomy" id="1404360"/>
    <lineage>
        <taxon>Bacteria</taxon>
        <taxon>Bacillati</taxon>
        <taxon>Actinomycetota</taxon>
        <taxon>Thermoleophilia</taxon>
        <taxon>Solirubrobacterales</taxon>
        <taxon>Solirubrobacteraceae</taxon>
        <taxon>Solirubrobacter</taxon>
    </lineage>
</organism>
<dbReference type="GO" id="GO:0016491">
    <property type="term" value="F:oxidoreductase activity"/>
    <property type="evidence" value="ECO:0007669"/>
    <property type="project" value="InterPro"/>
</dbReference>
<proteinExistence type="predicted"/>
<dbReference type="PROSITE" id="PS51085">
    <property type="entry name" value="2FE2S_FER_2"/>
    <property type="match status" value="1"/>
</dbReference>
<dbReference type="InterPro" id="IPR036010">
    <property type="entry name" value="2Fe-2S_ferredoxin-like_sf"/>
</dbReference>
<dbReference type="Pfam" id="PF00111">
    <property type="entry name" value="Fer2"/>
    <property type="match status" value="1"/>
</dbReference>
<dbReference type="InterPro" id="IPR023753">
    <property type="entry name" value="FAD/NAD-binding_dom"/>
</dbReference>
<dbReference type="PRINTS" id="PR00411">
    <property type="entry name" value="PNDRDTASEI"/>
</dbReference>
<dbReference type="EMBL" id="JAPDDP010000082">
    <property type="protein sequence ID" value="MDA0184649.1"/>
    <property type="molecule type" value="Genomic_DNA"/>
</dbReference>
<dbReference type="Gene3D" id="3.30.390.30">
    <property type="match status" value="1"/>
</dbReference>
<evidence type="ECO:0000256" key="3">
    <source>
        <dbReference type="ARBA" id="ARBA00022827"/>
    </source>
</evidence>
<name>A0A9X3NEG7_9ACTN</name>
<keyword evidence="4" id="KW-0472">Membrane</keyword>
<gene>
    <name evidence="6" type="ORF">OJ997_30385</name>
</gene>
<dbReference type="RefSeq" id="WP_270029104.1">
    <property type="nucleotide sequence ID" value="NZ_JAPDDP010000082.1"/>
</dbReference>
<evidence type="ECO:0000256" key="4">
    <source>
        <dbReference type="SAM" id="Phobius"/>
    </source>
</evidence>
<feature type="transmembrane region" description="Helical" evidence="4">
    <location>
        <begin position="21"/>
        <end position="43"/>
    </location>
</feature>
<dbReference type="PRINTS" id="PR00368">
    <property type="entry name" value="FADPNR"/>
</dbReference>
<keyword evidence="2" id="KW-0285">Flavoprotein</keyword>
<evidence type="ECO:0000313" key="7">
    <source>
        <dbReference type="Proteomes" id="UP001147653"/>
    </source>
</evidence>
<dbReference type="SUPFAM" id="SSF51905">
    <property type="entry name" value="FAD/NAD(P)-binding domain"/>
    <property type="match status" value="2"/>
</dbReference>
<evidence type="ECO:0000259" key="5">
    <source>
        <dbReference type="PROSITE" id="PS51085"/>
    </source>
</evidence>
<evidence type="ECO:0000256" key="1">
    <source>
        <dbReference type="ARBA" id="ARBA00001974"/>
    </source>
</evidence>
<keyword evidence="4" id="KW-1133">Transmembrane helix</keyword>
<reference evidence="6" key="1">
    <citation type="submission" date="2022-10" db="EMBL/GenBank/DDBJ databases">
        <title>The WGS of Solirubrobacter phytolaccae KCTC 29190.</title>
        <authorList>
            <person name="Jiang Z."/>
        </authorList>
    </citation>
    <scope>NUCLEOTIDE SEQUENCE</scope>
    <source>
        <strain evidence="6">KCTC 29190</strain>
    </source>
</reference>
<feature type="transmembrane region" description="Helical" evidence="4">
    <location>
        <begin position="212"/>
        <end position="230"/>
    </location>
</feature>
<keyword evidence="7" id="KW-1185">Reference proteome</keyword>
<dbReference type="SUPFAM" id="SSF54292">
    <property type="entry name" value="2Fe-2S ferredoxin-like"/>
    <property type="match status" value="1"/>
</dbReference>
<dbReference type="CDD" id="cd00207">
    <property type="entry name" value="fer2"/>
    <property type="match status" value="1"/>
</dbReference>
<protein>
    <submittedName>
        <fullName evidence="6">FAD-dependent oxidoreductase</fullName>
    </submittedName>
</protein>
<keyword evidence="4" id="KW-0812">Transmembrane</keyword>
<evidence type="ECO:0000313" key="6">
    <source>
        <dbReference type="EMBL" id="MDA0184649.1"/>
    </source>
</evidence>
<dbReference type="Pfam" id="PF07992">
    <property type="entry name" value="Pyr_redox_2"/>
    <property type="match status" value="1"/>
</dbReference>
<dbReference type="GO" id="GO:0051536">
    <property type="term" value="F:iron-sulfur cluster binding"/>
    <property type="evidence" value="ECO:0007669"/>
    <property type="project" value="InterPro"/>
</dbReference>
<dbReference type="InterPro" id="IPR001041">
    <property type="entry name" value="2Fe-2S_ferredoxin-type"/>
</dbReference>
<feature type="transmembrane region" description="Helical" evidence="4">
    <location>
        <begin position="101"/>
        <end position="120"/>
    </location>
</feature>
<dbReference type="InterPro" id="IPR036188">
    <property type="entry name" value="FAD/NAD-bd_sf"/>
</dbReference>
<dbReference type="Gene3D" id="3.10.20.30">
    <property type="match status" value="1"/>
</dbReference>
<feature type="transmembrane region" description="Helical" evidence="4">
    <location>
        <begin position="126"/>
        <end position="146"/>
    </location>
</feature>
<comment type="cofactor">
    <cofactor evidence="1">
        <name>FAD</name>
        <dbReference type="ChEBI" id="CHEBI:57692"/>
    </cofactor>
</comment>
<dbReference type="Gene3D" id="3.50.50.60">
    <property type="entry name" value="FAD/NAD(P)-binding domain"/>
    <property type="match status" value="2"/>
</dbReference>
<accession>A0A9X3NEG7</accession>
<dbReference type="InterPro" id="IPR016156">
    <property type="entry name" value="FAD/NAD-linked_Rdtase_dimer_sf"/>
</dbReference>
<dbReference type="InterPro" id="IPR050260">
    <property type="entry name" value="FAD-bd_OxRdtase"/>
</dbReference>
<dbReference type="PANTHER" id="PTHR43429:SF3">
    <property type="entry name" value="NITRITE REDUCTASE [NAD(P)H]"/>
    <property type="match status" value="1"/>
</dbReference>
<dbReference type="InterPro" id="IPR041575">
    <property type="entry name" value="Rubredoxin_C"/>
</dbReference>
<feature type="transmembrane region" description="Helical" evidence="4">
    <location>
        <begin position="236"/>
        <end position="253"/>
    </location>
</feature>